<keyword evidence="2" id="KW-0378">Hydrolase</keyword>
<evidence type="ECO:0000256" key="1">
    <source>
        <dbReference type="PROSITE-ProRule" id="PRU01211"/>
    </source>
</evidence>
<evidence type="ECO:0000313" key="7">
    <source>
        <dbReference type="Proteomes" id="UP001152759"/>
    </source>
</evidence>
<evidence type="ECO:0000256" key="2">
    <source>
        <dbReference type="RuleBase" id="RU361183"/>
    </source>
</evidence>
<comment type="caution">
    <text evidence="1">Lacks conserved residue(s) required for the propagation of feature annotation.</text>
</comment>
<name>A0A9P0AIM5_BEMTA</name>
<feature type="domain" description="MAM" evidence="4">
    <location>
        <begin position="267"/>
        <end position="448"/>
    </location>
</feature>
<dbReference type="Gene3D" id="3.40.390.10">
    <property type="entry name" value="Collagenase (Catalytic Domain)"/>
    <property type="match status" value="1"/>
</dbReference>
<keyword evidence="7" id="KW-1185">Reference proteome</keyword>
<dbReference type="GO" id="GO:0004222">
    <property type="term" value="F:metalloendopeptidase activity"/>
    <property type="evidence" value="ECO:0007669"/>
    <property type="project" value="UniProtKB-UniRule"/>
</dbReference>
<dbReference type="EC" id="3.4.24.-" evidence="2"/>
<accession>A0A9P0AIM5</accession>
<keyword evidence="2" id="KW-0862">Zinc</keyword>
<dbReference type="InterPro" id="IPR001506">
    <property type="entry name" value="Peptidase_M12A"/>
</dbReference>
<sequence>MLIFKTLLLALAAEEVFSIKGGTPDEFAEFRSNPKLRTKKRLKNWEDIWKGGGVIYQWDHSTGCPNPSSDNCKIVIDAMRRIMEETCVRFKERSGETDYVRFVLAKATPLPAPRPTSCSFVRRTRQEQRLEIHQDYWQTGVILHELGHVLGLQDEALRPDRDATISVAQKNIYSESLKRKFDKIPTEKFNFLGQPFDPDSIMMWPKNMFGKGRTRKAGYEETITSKRSSVRLKDSLNEKLSDSDVARIRDLYRCDEANQKPRFPVDTACSFDDHRCGFKGLYDDYSFWEWIPWKNNYNQDNRGILNWYYIVAKKECNDRMEDRTWSVGYYGLSPLDTKRGPEGCVTFKYMLRKNYKGLHTIRLMMRSLHSPLDAIMFTETSSPGVEIWSTDTRRLEEFRNNRWIRASVPVNVQSPFLLHFESILEENGAGKYSVKIDDLAVRYTPCEGAVSDMRFKCFSRKTSRTLPRSSSGTSMGSPRNRGQTFGATSKVTMNRNMKT</sequence>
<reference evidence="6" key="1">
    <citation type="submission" date="2021-12" db="EMBL/GenBank/DDBJ databases">
        <authorList>
            <person name="King R."/>
        </authorList>
    </citation>
    <scope>NUCLEOTIDE SEQUENCE</scope>
</reference>
<evidence type="ECO:0000256" key="3">
    <source>
        <dbReference type="SAM" id="MobiDB-lite"/>
    </source>
</evidence>
<dbReference type="InterPro" id="IPR013320">
    <property type="entry name" value="ConA-like_dom_sf"/>
</dbReference>
<dbReference type="EMBL" id="OU963867">
    <property type="protein sequence ID" value="CAH0391522.1"/>
    <property type="molecule type" value="Genomic_DNA"/>
</dbReference>
<evidence type="ECO:0000259" key="4">
    <source>
        <dbReference type="PROSITE" id="PS50060"/>
    </source>
</evidence>
<feature type="domain" description="Peptidase M12A" evidence="5">
    <location>
        <begin position="40"/>
        <end position="255"/>
    </location>
</feature>
<dbReference type="InterPro" id="IPR000998">
    <property type="entry name" value="MAM_dom"/>
</dbReference>
<feature type="region of interest" description="Disordered" evidence="3">
    <location>
        <begin position="464"/>
        <end position="499"/>
    </location>
</feature>
<dbReference type="PANTHER" id="PTHR10127">
    <property type="entry name" value="DISCOIDIN, CUB, EGF, LAMININ , AND ZINC METALLOPROTEASE DOMAIN CONTAINING"/>
    <property type="match status" value="1"/>
</dbReference>
<dbReference type="SMART" id="SM00235">
    <property type="entry name" value="ZnMc"/>
    <property type="match status" value="1"/>
</dbReference>
<keyword evidence="2" id="KW-0482">Metalloprotease</keyword>
<dbReference type="Pfam" id="PF00629">
    <property type="entry name" value="MAM"/>
    <property type="match status" value="1"/>
</dbReference>
<feature type="signal peptide" evidence="2">
    <location>
        <begin position="1"/>
        <end position="18"/>
    </location>
</feature>
<dbReference type="Pfam" id="PF01400">
    <property type="entry name" value="Astacin"/>
    <property type="match status" value="1"/>
</dbReference>
<keyword evidence="2" id="KW-0732">Signal</keyword>
<dbReference type="PRINTS" id="PR00480">
    <property type="entry name" value="ASTACIN"/>
</dbReference>
<keyword evidence="2" id="KW-0479">Metal-binding</keyword>
<dbReference type="AlphaFoldDB" id="A0A9P0AIM5"/>
<dbReference type="PROSITE" id="PS50060">
    <property type="entry name" value="MAM_2"/>
    <property type="match status" value="1"/>
</dbReference>
<dbReference type="SUPFAM" id="SSF49899">
    <property type="entry name" value="Concanavalin A-like lectins/glucanases"/>
    <property type="match status" value="1"/>
</dbReference>
<dbReference type="Gene3D" id="2.60.120.200">
    <property type="match status" value="1"/>
</dbReference>
<comment type="cofactor">
    <cofactor evidence="2">
        <name>Zn(2+)</name>
        <dbReference type="ChEBI" id="CHEBI:29105"/>
    </cofactor>
    <text evidence="2">Binds 1 zinc ion per subunit.</text>
</comment>
<dbReference type="Proteomes" id="UP001152759">
    <property type="component" value="Chromosome 6"/>
</dbReference>
<protein>
    <recommendedName>
        <fullName evidence="2">Metalloendopeptidase</fullName>
        <ecNumber evidence="2">3.4.24.-</ecNumber>
    </recommendedName>
</protein>
<feature type="chain" id="PRO_5040530301" description="Metalloendopeptidase" evidence="2">
    <location>
        <begin position="19"/>
        <end position="499"/>
    </location>
</feature>
<proteinExistence type="predicted"/>
<dbReference type="GO" id="GO:0008270">
    <property type="term" value="F:zinc ion binding"/>
    <property type="evidence" value="ECO:0007669"/>
    <property type="project" value="InterPro"/>
</dbReference>
<evidence type="ECO:0000313" key="6">
    <source>
        <dbReference type="EMBL" id="CAH0391522.1"/>
    </source>
</evidence>
<gene>
    <name evidence="6" type="ORF">BEMITA_LOCUS10130</name>
</gene>
<dbReference type="InterPro" id="IPR006026">
    <property type="entry name" value="Peptidase_Metallo"/>
</dbReference>
<keyword evidence="2" id="KW-0645">Protease</keyword>
<evidence type="ECO:0000259" key="5">
    <source>
        <dbReference type="PROSITE" id="PS51864"/>
    </source>
</evidence>
<organism evidence="6 7">
    <name type="scientific">Bemisia tabaci</name>
    <name type="common">Sweetpotato whitefly</name>
    <name type="synonym">Aleurodes tabaci</name>
    <dbReference type="NCBI Taxonomy" id="7038"/>
    <lineage>
        <taxon>Eukaryota</taxon>
        <taxon>Metazoa</taxon>
        <taxon>Ecdysozoa</taxon>
        <taxon>Arthropoda</taxon>
        <taxon>Hexapoda</taxon>
        <taxon>Insecta</taxon>
        <taxon>Pterygota</taxon>
        <taxon>Neoptera</taxon>
        <taxon>Paraneoptera</taxon>
        <taxon>Hemiptera</taxon>
        <taxon>Sternorrhyncha</taxon>
        <taxon>Aleyrodoidea</taxon>
        <taxon>Aleyrodidae</taxon>
        <taxon>Aleyrodinae</taxon>
        <taxon>Bemisia</taxon>
    </lineage>
</organism>
<dbReference type="GO" id="GO:0006508">
    <property type="term" value="P:proteolysis"/>
    <property type="evidence" value="ECO:0007669"/>
    <property type="project" value="UniProtKB-KW"/>
</dbReference>
<dbReference type="InterPro" id="IPR024079">
    <property type="entry name" value="MetalloPept_cat_dom_sf"/>
</dbReference>
<dbReference type="PANTHER" id="PTHR10127:SF850">
    <property type="entry name" value="METALLOENDOPEPTIDASE"/>
    <property type="match status" value="1"/>
</dbReference>
<dbReference type="SUPFAM" id="SSF55486">
    <property type="entry name" value="Metalloproteases ('zincins'), catalytic domain"/>
    <property type="match status" value="1"/>
</dbReference>
<feature type="active site" evidence="1">
    <location>
        <position position="145"/>
    </location>
</feature>
<dbReference type="GO" id="GO:0016020">
    <property type="term" value="C:membrane"/>
    <property type="evidence" value="ECO:0007669"/>
    <property type="project" value="InterPro"/>
</dbReference>
<dbReference type="PROSITE" id="PS51864">
    <property type="entry name" value="ASTACIN"/>
    <property type="match status" value="1"/>
</dbReference>